<dbReference type="Proteomes" id="UP001149074">
    <property type="component" value="Unassembled WGS sequence"/>
</dbReference>
<gene>
    <name evidence="11" type="ORF">N7532_003950</name>
</gene>
<feature type="region of interest" description="Disordered" evidence="8">
    <location>
        <begin position="465"/>
        <end position="526"/>
    </location>
</feature>
<dbReference type="GO" id="GO:0016020">
    <property type="term" value="C:membrane"/>
    <property type="evidence" value="ECO:0007669"/>
    <property type="project" value="UniProtKB-SubCell"/>
</dbReference>
<feature type="transmembrane region" description="Helical" evidence="9">
    <location>
        <begin position="427"/>
        <end position="446"/>
    </location>
</feature>
<dbReference type="InterPro" id="IPR005828">
    <property type="entry name" value="MFS_sugar_transport-like"/>
</dbReference>
<proteinExistence type="inferred from homology"/>
<evidence type="ECO:0000259" key="10">
    <source>
        <dbReference type="PROSITE" id="PS50850"/>
    </source>
</evidence>
<keyword evidence="5 9" id="KW-1133">Transmembrane helix</keyword>
<evidence type="ECO:0000256" key="6">
    <source>
        <dbReference type="ARBA" id="ARBA00023136"/>
    </source>
</evidence>
<evidence type="ECO:0000256" key="5">
    <source>
        <dbReference type="ARBA" id="ARBA00022989"/>
    </source>
</evidence>
<feature type="transmembrane region" description="Helical" evidence="9">
    <location>
        <begin position="326"/>
        <end position="344"/>
    </location>
</feature>
<dbReference type="FunFam" id="1.20.1250.20:FF:000090">
    <property type="entry name" value="MFS sugar transporter, putative"/>
    <property type="match status" value="1"/>
</dbReference>
<dbReference type="Gene3D" id="1.20.1250.20">
    <property type="entry name" value="MFS general substrate transporter like domains"/>
    <property type="match status" value="1"/>
</dbReference>
<sequence>MAFVLVTLYCAFAALGSFLFGYDSGVISSSIEQDAFLDRFGSPYLSDATSGGIISSYTGGAILGSVLAPYISDSWGRRMVIFTGGLLATLGAALQGGAVTIAMLIAGRFISGFAIGLMSATVPVYCSEIAPPQIRGLLASMQQWMIGLGIMVAQWVGYGCSLHTGDFSWRLPLSLQTAPALILTCGVWFLPESPRWLIEVGKEGAGRSVLARLHLNRDATNSQLVEHELTQIYESVAQEKQSVIRSWRQLLLSKQWRCRILLACGLQAFTQLSGTNVIQNYGPRLYKSLELSTSTALMIIGVWGALAQLWNTVFMGFIDKVGRRKLLIPSLFGMGAAMCVEATLARKLDFSDPYANQDALRAAIAMFFVFSFCFTSLGLISWIYQSEIFPTAIRARGSSVATATNWSLNLIFAQCSPIALTDLGSKYFYVFVVFNWAAMFIVFFCYPETKGYSLEEVDEAFARQHHNEQPEVTPAASSTSHETVRSDSRVKHKGMHPLSLHPTHSGSWSSNSGSSPKLWSKKMAEV</sequence>
<dbReference type="InterPro" id="IPR003663">
    <property type="entry name" value="Sugar/inositol_transpt"/>
</dbReference>
<keyword evidence="3 7" id="KW-0813">Transport</keyword>
<dbReference type="AlphaFoldDB" id="A0A9W9FNE2"/>
<evidence type="ECO:0000256" key="2">
    <source>
        <dbReference type="ARBA" id="ARBA00010992"/>
    </source>
</evidence>
<dbReference type="PRINTS" id="PR00171">
    <property type="entry name" value="SUGRTRNSPORT"/>
</dbReference>
<feature type="domain" description="Major facilitator superfamily (MFS) profile" evidence="10">
    <location>
        <begin position="9"/>
        <end position="450"/>
    </location>
</feature>
<evidence type="ECO:0000256" key="8">
    <source>
        <dbReference type="SAM" id="MobiDB-lite"/>
    </source>
</evidence>
<dbReference type="GO" id="GO:0005351">
    <property type="term" value="F:carbohydrate:proton symporter activity"/>
    <property type="evidence" value="ECO:0007669"/>
    <property type="project" value="TreeGrafter"/>
</dbReference>
<accession>A0A9W9FNE2</accession>
<evidence type="ECO:0000313" key="11">
    <source>
        <dbReference type="EMBL" id="KAJ5103421.1"/>
    </source>
</evidence>
<protein>
    <recommendedName>
        <fullName evidence="10">Major facilitator superfamily (MFS) profile domain-containing protein</fullName>
    </recommendedName>
</protein>
<keyword evidence="6 9" id="KW-0472">Membrane</keyword>
<dbReference type="Pfam" id="PF00083">
    <property type="entry name" value="Sugar_tr"/>
    <property type="match status" value="1"/>
</dbReference>
<dbReference type="RefSeq" id="XP_056476801.1">
    <property type="nucleotide sequence ID" value="XM_056616444.1"/>
</dbReference>
<dbReference type="OrthoDB" id="6133115at2759"/>
<organism evidence="11 12">
    <name type="scientific">Penicillium argentinense</name>
    <dbReference type="NCBI Taxonomy" id="1131581"/>
    <lineage>
        <taxon>Eukaryota</taxon>
        <taxon>Fungi</taxon>
        <taxon>Dikarya</taxon>
        <taxon>Ascomycota</taxon>
        <taxon>Pezizomycotina</taxon>
        <taxon>Eurotiomycetes</taxon>
        <taxon>Eurotiomycetidae</taxon>
        <taxon>Eurotiales</taxon>
        <taxon>Aspergillaceae</taxon>
        <taxon>Penicillium</taxon>
    </lineage>
</organism>
<reference evidence="11" key="1">
    <citation type="submission" date="2022-11" db="EMBL/GenBank/DDBJ databases">
        <authorList>
            <person name="Petersen C."/>
        </authorList>
    </citation>
    <scope>NUCLEOTIDE SEQUENCE</scope>
    <source>
        <strain evidence="11">IBT 30761</strain>
    </source>
</reference>
<feature type="transmembrane region" description="Helical" evidence="9">
    <location>
        <begin position="52"/>
        <end position="72"/>
    </location>
</feature>
<dbReference type="InterPro" id="IPR020846">
    <property type="entry name" value="MFS_dom"/>
</dbReference>
<dbReference type="EMBL" id="JAPQKI010000004">
    <property type="protein sequence ID" value="KAJ5103421.1"/>
    <property type="molecule type" value="Genomic_DNA"/>
</dbReference>
<dbReference type="InterPro" id="IPR036259">
    <property type="entry name" value="MFS_trans_sf"/>
</dbReference>
<dbReference type="NCBIfam" id="TIGR00879">
    <property type="entry name" value="SP"/>
    <property type="match status" value="1"/>
</dbReference>
<dbReference type="GeneID" id="81355423"/>
<comment type="subcellular location">
    <subcellularLocation>
        <location evidence="1">Membrane</location>
        <topology evidence="1">Multi-pass membrane protein</topology>
    </subcellularLocation>
</comment>
<name>A0A9W9FNE2_9EURO</name>
<dbReference type="InterPro" id="IPR050360">
    <property type="entry name" value="MFS_Sugar_Transporters"/>
</dbReference>
<evidence type="ECO:0000256" key="7">
    <source>
        <dbReference type="RuleBase" id="RU003346"/>
    </source>
</evidence>
<feature type="transmembrane region" description="Helical" evidence="9">
    <location>
        <begin position="79"/>
        <end position="99"/>
    </location>
</feature>
<keyword evidence="12" id="KW-1185">Reference proteome</keyword>
<reference evidence="11" key="2">
    <citation type="journal article" date="2023" name="IMA Fungus">
        <title>Comparative genomic study of the Penicillium genus elucidates a diverse pangenome and 15 lateral gene transfer events.</title>
        <authorList>
            <person name="Petersen C."/>
            <person name="Sorensen T."/>
            <person name="Nielsen M.R."/>
            <person name="Sondergaard T.E."/>
            <person name="Sorensen J.L."/>
            <person name="Fitzpatrick D.A."/>
            <person name="Frisvad J.C."/>
            <person name="Nielsen K.L."/>
        </authorList>
    </citation>
    <scope>NUCLEOTIDE SEQUENCE</scope>
    <source>
        <strain evidence="11">IBT 30761</strain>
    </source>
</reference>
<evidence type="ECO:0000256" key="1">
    <source>
        <dbReference type="ARBA" id="ARBA00004141"/>
    </source>
</evidence>
<dbReference type="SUPFAM" id="SSF103473">
    <property type="entry name" value="MFS general substrate transporter"/>
    <property type="match status" value="1"/>
</dbReference>
<dbReference type="PANTHER" id="PTHR48022">
    <property type="entry name" value="PLASTIDIC GLUCOSE TRANSPORTER 4"/>
    <property type="match status" value="1"/>
</dbReference>
<evidence type="ECO:0000313" key="12">
    <source>
        <dbReference type="Proteomes" id="UP001149074"/>
    </source>
</evidence>
<comment type="similarity">
    <text evidence="2 7">Belongs to the major facilitator superfamily. Sugar transporter (TC 2.A.1.1) family.</text>
</comment>
<dbReference type="PROSITE" id="PS00217">
    <property type="entry name" value="SUGAR_TRANSPORT_2"/>
    <property type="match status" value="1"/>
</dbReference>
<dbReference type="PROSITE" id="PS50850">
    <property type="entry name" value="MFS"/>
    <property type="match status" value="1"/>
</dbReference>
<keyword evidence="4 9" id="KW-0812">Transmembrane</keyword>
<evidence type="ECO:0000256" key="9">
    <source>
        <dbReference type="SAM" id="Phobius"/>
    </source>
</evidence>
<evidence type="ECO:0000256" key="4">
    <source>
        <dbReference type="ARBA" id="ARBA00022692"/>
    </source>
</evidence>
<evidence type="ECO:0000256" key="3">
    <source>
        <dbReference type="ARBA" id="ARBA00022448"/>
    </source>
</evidence>
<dbReference type="InterPro" id="IPR005829">
    <property type="entry name" value="Sugar_transporter_CS"/>
</dbReference>
<comment type="caution">
    <text evidence="11">The sequence shown here is derived from an EMBL/GenBank/DDBJ whole genome shotgun (WGS) entry which is preliminary data.</text>
</comment>
<feature type="compositionally biased region" description="Low complexity" evidence="8">
    <location>
        <begin position="505"/>
        <end position="518"/>
    </location>
</feature>
<feature type="transmembrane region" description="Helical" evidence="9">
    <location>
        <begin position="294"/>
        <end position="314"/>
    </location>
</feature>
<feature type="transmembrane region" description="Helical" evidence="9">
    <location>
        <begin position="364"/>
        <end position="384"/>
    </location>
</feature>
<dbReference type="PANTHER" id="PTHR48022:SF9">
    <property type="entry name" value="MAJOR FACILITATOR SUPERFAMILY (MFS) PROFILE DOMAIN-CONTAINING PROTEIN"/>
    <property type="match status" value="1"/>
</dbReference>